<dbReference type="RefSeq" id="WP_172610797.1">
    <property type="nucleotide sequence ID" value="NZ_CP053746.1"/>
</dbReference>
<protein>
    <submittedName>
        <fullName evidence="2">Uncharacterized protein</fullName>
    </submittedName>
</protein>
<proteinExistence type="predicted"/>
<gene>
    <name evidence="2" type="ORF">FX982_02414</name>
</gene>
<evidence type="ECO:0000313" key="2">
    <source>
        <dbReference type="EMBL" id="QKF51453.1"/>
    </source>
</evidence>
<organism evidence="2 3">
    <name type="scientific">Pseudomonas graminis</name>
    <dbReference type="NCBI Taxonomy" id="158627"/>
    <lineage>
        <taxon>Bacteria</taxon>
        <taxon>Pseudomonadati</taxon>
        <taxon>Pseudomonadota</taxon>
        <taxon>Gammaproteobacteria</taxon>
        <taxon>Pseudomonadales</taxon>
        <taxon>Pseudomonadaceae</taxon>
        <taxon>Pseudomonas</taxon>
    </lineage>
</organism>
<dbReference type="KEGG" id="pgg:FX982_02414"/>
<keyword evidence="3" id="KW-1185">Reference proteome</keyword>
<feature type="region of interest" description="Disordered" evidence="1">
    <location>
        <begin position="40"/>
        <end position="77"/>
    </location>
</feature>
<sequence length="77" mass="8325">MTTPEHTPAPELDTSVDINAVPADTKPAIPAFSFPFKPGELLQAKKDQQHYKGSGKSNHDKRPGVAPSGTRRSMGKR</sequence>
<accession>A0A6M8MN27</accession>
<evidence type="ECO:0000313" key="3">
    <source>
        <dbReference type="Proteomes" id="UP000501989"/>
    </source>
</evidence>
<dbReference type="AlphaFoldDB" id="A0A6M8MN27"/>
<dbReference type="EMBL" id="CP053746">
    <property type="protein sequence ID" value="QKF51453.1"/>
    <property type="molecule type" value="Genomic_DNA"/>
</dbReference>
<name>A0A6M8MN27_9PSED</name>
<evidence type="ECO:0000256" key="1">
    <source>
        <dbReference type="SAM" id="MobiDB-lite"/>
    </source>
</evidence>
<dbReference type="Proteomes" id="UP000501989">
    <property type="component" value="Chromosome"/>
</dbReference>
<reference evidence="3" key="1">
    <citation type="submission" date="2019-12" db="EMBL/GenBank/DDBJ databases">
        <title>Endophytic bacteria associated with Panax ginseng seedlings.</title>
        <authorList>
            <person name="Park J.M."/>
            <person name="Shin R."/>
            <person name="Jo S.H."/>
        </authorList>
    </citation>
    <scope>NUCLEOTIDE SEQUENCE [LARGE SCALE GENOMIC DNA]</scope>
    <source>
        <strain evidence="3">PgKB30</strain>
    </source>
</reference>